<dbReference type="Proteomes" id="UP000237000">
    <property type="component" value="Unassembled WGS sequence"/>
</dbReference>
<organism evidence="1 2">
    <name type="scientific">Trema orientale</name>
    <name type="common">Charcoal tree</name>
    <name type="synonym">Celtis orientalis</name>
    <dbReference type="NCBI Taxonomy" id="63057"/>
    <lineage>
        <taxon>Eukaryota</taxon>
        <taxon>Viridiplantae</taxon>
        <taxon>Streptophyta</taxon>
        <taxon>Embryophyta</taxon>
        <taxon>Tracheophyta</taxon>
        <taxon>Spermatophyta</taxon>
        <taxon>Magnoliopsida</taxon>
        <taxon>eudicotyledons</taxon>
        <taxon>Gunneridae</taxon>
        <taxon>Pentapetalae</taxon>
        <taxon>rosids</taxon>
        <taxon>fabids</taxon>
        <taxon>Rosales</taxon>
        <taxon>Cannabaceae</taxon>
        <taxon>Trema</taxon>
    </lineage>
</organism>
<dbReference type="AlphaFoldDB" id="A0A2P5FFU3"/>
<gene>
    <name evidence="1" type="ORF">TorRG33x02_076150</name>
</gene>
<name>A0A2P5FFU3_TREOI</name>
<protein>
    <submittedName>
        <fullName evidence="1">Uncharacterized protein</fullName>
    </submittedName>
</protein>
<evidence type="ECO:0000313" key="1">
    <source>
        <dbReference type="EMBL" id="PON96634.1"/>
    </source>
</evidence>
<accession>A0A2P5FFU3</accession>
<keyword evidence="2" id="KW-1185">Reference proteome</keyword>
<evidence type="ECO:0000313" key="2">
    <source>
        <dbReference type="Proteomes" id="UP000237000"/>
    </source>
</evidence>
<dbReference type="EMBL" id="JXTC01000037">
    <property type="protein sequence ID" value="PON96634.1"/>
    <property type="molecule type" value="Genomic_DNA"/>
</dbReference>
<sequence length="125" mass="13662">MGRAGPLNKNMGRAGPVPYFRLAEPRPGMKPIWTYQMWAGPVQSILHLYHTRPDLHSSSCSTFIATQSHVYGSPSARSRKCSWTSAAQGEVGSLNVGLGRERCNSLGNDIIITTAISQINDSIFK</sequence>
<proteinExistence type="predicted"/>
<reference evidence="2" key="1">
    <citation type="submission" date="2016-06" db="EMBL/GenBank/DDBJ databases">
        <title>Parallel loss of symbiosis genes in relatives of nitrogen-fixing non-legume Parasponia.</title>
        <authorList>
            <person name="Van Velzen R."/>
            <person name="Holmer R."/>
            <person name="Bu F."/>
            <person name="Rutten L."/>
            <person name="Van Zeijl A."/>
            <person name="Liu W."/>
            <person name="Santuari L."/>
            <person name="Cao Q."/>
            <person name="Sharma T."/>
            <person name="Shen D."/>
            <person name="Roswanjaya Y."/>
            <person name="Wardhani T."/>
            <person name="Kalhor M.S."/>
            <person name="Jansen J."/>
            <person name="Van den Hoogen J."/>
            <person name="Gungor B."/>
            <person name="Hartog M."/>
            <person name="Hontelez J."/>
            <person name="Verver J."/>
            <person name="Yang W.-C."/>
            <person name="Schijlen E."/>
            <person name="Repin R."/>
            <person name="Schilthuizen M."/>
            <person name="Schranz E."/>
            <person name="Heidstra R."/>
            <person name="Miyata K."/>
            <person name="Fedorova E."/>
            <person name="Kohlen W."/>
            <person name="Bisseling T."/>
            <person name="Smit S."/>
            <person name="Geurts R."/>
        </authorList>
    </citation>
    <scope>NUCLEOTIDE SEQUENCE [LARGE SCALE GENOMIC DNA]</scope>
    <source>
        <strain evidence="2">cv. RG33-2</strain>
    </source>
</reference>
<dbReference type="InParanoid" id="A0A2P5FFU3"/>
<comment type="caution">
    <text evidence="1">The sequence shown here is derived from an EMBL/GenBank/DDBJ whole genome shotgun (WGS) entry which is preliminary data.</text>
</comment>